<dbReference type="Pfam" id="PF00895">
    <property type="entry name" value="ATP-synt_8"/>
    <property type="match status" value="1"/>
</dbReference>
<keyword evidence="9 12" id="KW-0496">Mitochondrion</keyword>
<keyword evidence="6 12" id="KW-0375">Hydrogen ion transport</keyword>
<dbReference type="InterPro" id="IPR050635">
    <property type="entry name" value="ATPase_protein_8"/>
</dbReference>
<accession>A0A109QR05</accession>
<keyword evidence="4 12" id="KW-0138">CF(0)</keyword>
<proteinExistence type="inferred from homology"/>
<dbReference type="GO" id="GO:0015986">
    <property type="term" value="P:proton motive force-driven ATP synthesis"/>
    <property type="evidence" value="ECO:0007669"/>
    <property type="project" value="InterPro"/>
</dbReference>
<dbReference type="PANTHER" id="PTHR39937">
    <property type="entry name" value="ATP SYNTHASE PROTEIN 8"/>
    <property type="match status" value="1"/>
</dbReference>
<keyword evidence="7 13" id="KW-1133">Transmembrane helix</keyword>
<evidence type="ECO:0000256" key="7">
    <source>
        <dbReference type="ARBA" id="ARBA00022989"/>
    </source>
</evidence>
<evidence type="ECO:0000256" key="12">
    <source>
        <dbReference type="RuleBase" id="RU003661"/>
    </source>
</evidence>
<evidence type="ECO:0000256" key="8">
    <source>
        <dbReference type="ARBA" id="ARBA00023065"/>
    </source>
</evidence>
<comment type="similarity">
    <text evidence="2 12">Belongs to the ATPase protein 8 family.</text>
</comment>
<dbReference type="GO" id="GO:0031966">
    <property type="term" value="C:mitochondrial membrane"/>
    <property type="evidence" value="ECO:0007669"/>
    <property type="project" value="UniProtKB-SubCell"/>
</dbReference>
<geneLocation type="mitochondrion" evidence="14"/>
<keyword evidence="11" id="KW-0066">ATP synthesis</keyword>
<keyword evidence="5 12" id="KW-0812">Transmembrane</keyword>
<evidence type="ECO:0000256" key="2">
    <source>
        <dbReference type="ARBA" id="ARBA00008892"/>
    </source>
</evidence>
<dbReference type="PANTHER" id="PTHR39937:SF1">
    <property type="entry name" value="ATP SYNTHASE PROTEIN 8"/>
    <property type="match status" value="1"/>
</dbReference>
<evidence type="ECO:0000256" key="1">
    <source>
        <dbReference type="ARBA" id="ARBA00004304"/>
    </source>
</evidence>
<organism evidence="14">
    <name type="scientific">Geotria australis</name>
    <dbReference type="NCBI Taxonomy" id="71168"/>
    <lineage>
        <taxon>Eukaryota</taxon>
        <taxon>Metazoa</taxon>
        <taxon>Chordata</taxon>
        <taxon>Craniata</taxon>
        <taxon>Vertebrata</taxon>
        <taxon>Cyclostomata</taxon>
        <taxon>Hyperoartia</taxon>
        <taxon>Petromyzontiformes</taxon>
        <taxon>Geotriidae</taxon>
        <taxon>Geotria</taxon>
    </lineage>
</organism>
<evidence type="ECO:0000256" key="10">
    <source>
        <dbReference type="ARBA" id="ARBA00023136"/>
    </source>
</evidence>
<dbReference type="GO" id="GO:0015078">
    <property type="term" value="F:proton transmembrane transporter activity"/>
    <property type="evidence" value="ECO:0007669"/>
    <property type="project" value="InterPro"/>
</dbReference>
<evidence type="ECO:0000256" key="13">
    <source>
        <dbReference type="SAM" id="Phobius"/>
    </source>
</evidence>
<reference evidence="14" key="1">
    <citation type="journal article" date="2015" name="Mitochondrial DNA">
        <title>The mitogenomes of the pouched lamprey (Geotria australis) and least brook lamprey (Lampetra aepyptera) with phylogenetic considerations.</title>
        <authorList>
            <person name="Ren J."/>
            <person name="Pu J."/>
            <person name="Buchinger T."/>
            <person name="Zhu X."/>
            <person name="Baker C."/>
            <person name="Li W."/>
        </authorList>
    </citation>
    <scope>NUCLEOTIDE SEQUENCE</scope>
</reference>
<dbReference type="AlphaFoldDB" id="A0A109QR05"/>
<feature type="transmembrane region" description="Helical" evidence="13">
    <location>
        <begin position="6"/>
        <end position="28"/>
    </location>
</feature>
<evidence type="ECO:0000313" key="14">
    <source>
        <dbReference type="EMBL" id="AMB27230.1"/>
    </source>
</evidence>
<keyword evidence="8 12" id="KW-0406">Ion transport</keyword>
<evidence type="ECO:0000256" key="9">
    <source>
        <dbReference type="ARBA" id="ARBA00023128"/>
    </source>
</evidence>
<name>A0A109QR05_9VERT</name>
<evidence type="ECO:0000256" key="4">
    <source>
        <dbReference type="ARBA" id="ARBA00022547"/>
    </source>
</evidence>
<keyword evidence="10 13" id="KW-0472">Membrane</keyword>
<dbReference type="GeneID" id="26893238"/>
<evidence type="ECO:0000256" key="3">
    <source>
        <dbReference type="ARBA" id="ARBA00022448"/>
    </source>
</evidence>
<gene>
    <name evidence="14" type="primary">ATP8</name>
</gene>
<dbReference type="GO" id="GO:0045259">
    <property type="term" value="C:proton-transporting ATP synthase complex"/>
    <property type="evidence" value="ECO:0007669"/>
    <property type="project" value="UniProtKB-KW"/>
</dbReference>
<evidence type="ECO:0000256" key="5">
    <source>
        <dbReference type="ARBA" id="ARBA00022692"/>
    </source>
</evidence>
<comment type="subcellular location">
    <subcellularLocation>
        <location evidence="1 12">Mitochondrion membrane</location>
        <topology evidence="1 12">Single-pass membrane protein</topology>
    </subcellularLocation>
</comment>
<dbReference type="InterPro" id="IPR001421">
    <property type="entry name" value="ATP8_metazoa"/>
</dbReference>
<evidence type="ECO:0000256" key="11">
    <source>
        <dbReference type="ARBA" id="ARBA00023310"/>
    </source>
</evidence>
<sequence>MPQLNPAPWFSMFTISWLVILLLLMPAIMSYQTQNMISTQQTTKLEQPLWTWPWH</sequence>
<dbReference type="EMBL" id="KT185629">
    <property type="protein sequence ID" value="AMB27230.1"/>
    <property type="molecule type" value="Genomic_DNA"/>
</dbReference>
<protein>
    <recommendedName>
        <fullName evidence="12">ATP synthase complex subunit 8</fullName>
    </recommendedName>
</protein>
<dbReference type="RefSeq" id="YP_009233350.1">
    <property type="nucleotide sequence ID" value="NC_029404.1"/>
</dbReference>
<keyword evidence="3 12" id="KW-0813">Transport</keyword>
<dbReference type="CTD" id="4509"/>
<evidence type="ECO:0000256" key="6">
    <source>
        <dbReference type="ARBA" id="ARBA00022781"/>
    </source>
</evidence>